<evidence type="ECO:0000313" key="2">
    <source>
        <dbReference type="EMBL" id="GBU05128.1"/>
    </source>
</evidence>
<evidence type="ECO:0000259" key="1">
    <source>
        <dbReference type="PROSITE" id="PS50943"/>
    </source>
</evidence>
<name>A0A4R3JPU3_9FIRM</name>
<dbReference type="Proteomes" id="UP000702954">
    <property type="component" value="Unassembled WGS sequence"/>
</dbReference>
<dbReference type="InterPro" id="IPR001387">
    <property type="entry name" value="Cro/C1-type_HTH"/>
</dbReference>
<protein>
    <submittedName>
        <fullName evidence="3">DNA-binding XRE family transcriptional regulator</fullName>
    </submittedName>
</protein>
<reference evidence="3 4" key="2">
    <citation type="submission" date="2019-03" db="EMBL/GenBank/DDBJ databases">
        <title>Genomic Encyclopedia of Type Strains, Phase IV (KMG-IV): sequencing the most valuable type-strain genomes for metagenomic binning, comparative biology and taxonomic classification.</title>
        <authorList>
            <person name="Goeker M."/>
        </authorList>
    </citation>
    <scope>NUCLEOTIDE SEQUENCE [LARGE SCALE GENOMIC DNA]</scope>
    <source>
        <strain evidence="3 4">DSM 103426</strain>
    </source>
</reference>
<dbReference type="PROSITE" id="PS50943">
    <property type="entry name" value="HTH_CROC1"/>
    <property type="match status" value="1"/>
</dbReference>
<comment type="caution">
    <text evidence="3">The sequence shown here is derived from an EMBL/GenBank/DDBJ whole genome shotgun (WGS) entry which is preliminary data.</text>
</comment>
<proteinExistence type="predicted"/>
<dbReference type="InterPro" id="IPR010982">
    <property type="entry name" value="Lambda_DNA-bd_dom_sf"/>
</dbReference>
<evidence type="ECO:0000313" key="3">
    <source>
        <dbReference type="EMBL" id="TCS68648.1"/>
    </source>
</evidence>
<evidence type="ECO:0000313" key="5">
    <source>
        <dbReference type="Proteomes" id="UP000702954"/>
    </source>
</evidence>
<keyword evidence="5" id="KW-1185">Reference proteome</keyword>
<sequence length="117" mass="13797">MTQGERVRELRKFLNLTLEKFGKSLGVGKTAISKIENNERKLTEQMILSICREFRVNYFWLTEGKGEMFTGTPESVVDEIAEDYNLDNIDRKMLEKYLSLSKEERDVIKNFFKDIFT</sequence>
<dbReference type="SUPFAM" id="SSF47413">
    <property type="entry name" value="lambda repressor-like DNA-binding domains"/>
    <property type="match status" value="1"/>
</dbReference>
<keyword evidence="3" id="KW-0238">DNA-binding</keyword>
<dbReference type="AlphaFoldDB" id="A0A4R3JPU3"/>
<gene>
    <name evidence="3" type="ORF">EDD74_10739</name>
    <name evidence="2" type="ORF">FAEUMB_16690</name>
</gene>
<accession>A0A4R3JPU3</accession>
<organism evidence="3 4">
    <name type="scientific">Faecalimonas umbilicata</name>
    <dbReference type="NCBI Taxonomy" id="1912855"/>
    <lineage>
        <taxon>Bacteria</taxon>
        <taxon>Bacillati</taxon>
        <taxon>Bacillota</taxon>
        <taxon>Clostridia</taxon>
        <taxon>Lachnospirales</taxon>
        <taxon>Lachnospiraceae</taxon>
        <taxon>Faecalimonas</taxon>
    </lineage>
</organism>
<dbReference type="CDD" id="cd00093">
    <property type="entry name" value="HTH_XRE"/>
    <property type="match status" value="1"/>
</dbReference>
<dbReference type="Proteomes" id="UP000294613">
    <property type="component" value="Unassembled WGS sequence"/>
</dbReference>
<reference evidence="2 5" key="1">
    <citation type="journal article" date="2018" name="Int. J. Syst. Evol. Microbiol.">
        <title>Draft Genome Sequence of Faecalimonas umbilicata JCM 30896T, an Acetate-Producing Bacterium Isolated from Human Feces.</title>
        <authorList>
            <person name="Sakamoto M."/>
            <person name="Ikeyama N."/>
            <person name="Yuki M."/>
            <person name="Ohkuma M."/>
        </authorList>
    </citation>
    <scope>NUCLEOTIDE SEQUENCE [LARGE SCALE GENOMIC DNA]</scope>
    <source>
        <strain evidence="2 5">EGH7</strain>
    </source>
</reference>
<dbReference type="GO" id="GO:0003677">
    <property type="term" value="F:DNA binding"/>
    <property type="evidence" value="ECO:0007669"/>
    <property type="project" value="UniProtKB-KW"/>
</dbReference>
<dbReference type="SMART" id="SM00530">
    <property type="entry name" value="HTH_XRE"/>
    <property type="match status" value="1"/>
</dbReference>
<dbReference type="EMBL" id="SLZV01000007">
    <property type="protein sequence ID" value="TCS68648.1"/>
    <property type="molecule type" value="Genomic_DNA"/>
</dbReference>
<evidence type="ECO:0000313" key="4">
    <source>
        <dbReference type="Proteomes" id="UP000294613"/>
    </source>
</evidence>
<dbReference type="Gene3D" id="1.10.260.40">
    <property type="entry name" value="lambda repressor-like DNA-binding domains"/>
    <property type="match status" value="1"/>
</dbReference>
<dbReference type="EMBL" id="BHEO01000008">
    <property type="protein sequence ID" value="GBU05128.1"/>
    <property type="molecule type" value="Genomic_DNA"/>
</dbReference>
<dbReference type="Pfam" id="PF12844">
    <property type="entry name" value="HTH_19"/>
    <property type="match status" value="1"/>
</dbReference>
<feature type="domain" description="HTH cro/C1-type" evidence="1">
    <location>
        <begin position="7"/>
        <end position="61"/>
    </location>
</feature>